<dbReference type="InParanoid" id="G5ACY5"/>
<dbReference type="FunFam" id="1.20.1560.10:FF:000302">
    <property type="entry name" value="Uncharacterized protein"/>
    <property type="match status" value="1"/>
</dbReference>
<dbReference type="EMBL" id="JH159163">
    <property type="protein sequence ID" value="EGZ06647.1"/>
    <property type="molecule type" value="Genomic_DNA"/>
</dbReference>
<dbReference type="Gene3D" id="3.40.50.300">
    <property type="entry name" value="P-loop containing nucleotide triphosphate hydrolases"/>
    <property type="match status" value="3"/>
</dbReference>
<evidence type="ECO:0008006" key="16">
    <source>
        <dbReference type="Google" id="ProtNLM"/>
    </source>
</evidence>
<feature type="transmembrane region" description="Helical" evidence="11">
    <location>
        <begin position="883"/>
        <end position="901"/>
    </location>
</feature>
<feature type="domain" description="ABC transmembrane type-1" evidence="13">
    <location>
        <begin position="78"/>
        <end position="363"/>
    </location>
</feature>
<dbReference type="GO" id="GO:0005524">
    <property type="term" value="F:ATP binding"/>
    <property type="evidence" value="ECO:0007669"/>
    <property type="project" value="UniProtKB-KW"/>
</dbReference>
<feature type="transmembrane region" description="Helical" evidence="11">
    <location>
        <begin position="705"/>
        <end position="728"/>
    </location>
</feature>
<dbReference type="OMA" id="LTMEDTI"/>
<feature type="domain" description="ABC transporter" evidence="12">
    <location>
        <begin position="399"/>
        <end position="609"/>
    </location>
</feature>
<dbReference type="GO" id="GO:0005743">
    <property type="term" value="C:mitochondrial inner membrane"/>
    <property type="evidence" value="ECO:0007669"/>
    <property type="project" value="TreeGrafter"/>
</dbReference>
<dbReference type="GO" id="GO:0015421">
    <property type="term" value="F:ABC-type oligopeptide transporter activity"/>
    <property type="evidence" value="ECO:0007669"/>
    <property type="project" value="TreeGrafter"/>
</dbReference>
<dbReference type="Proteomes" id="UP000002640">
    <property type="component" value="Unassembled WGS sequence"/>
</dbReference>
<evidence type="ECO:0000259" key="12">
    <source>
        <dbReference type="PROSITE" id="PS50893"/>
    </source>
</evidence>
<dbReference type="InterPro" id="IPR027417">
    <property type="entry name" value="P-loop_NTPase"/>
</dbReference>
<reference evidence="14 15" key="1">
    <citation type="journal article" date="2006" name="Science">
        <title>Phytophthora genome sequences uncover evolutionary origins and mechanisms of pathogenesis.</title>
        <authorList>
            <person name="Tyler B.M."/>
            <person name="Tripathy S."/>
            <person name="Zhang X."/>
            <person name="Dehal P."/>
            <person name="Jiang R.H."/>
            <person name="Aerts A."/>
            <person name="Arredondo F.D."/>
            <person name="Baxter L."/>
            <person name="Bensasson D."/>
            <person name="Beynon J.L."/>
            <person name="Chapman J."/>
            <person name="Damasceno C.M."/>
            <person name="Dorrance A.E."/>
            <person name="Dou D."/>
            <person name="Dickerman A.W."/>
            <person name="Dubchak I.L."/>
            <person name="Garbelotto M."/>
            <person name="Gijzen M."/>
            <person name="Gordon S.G."/>
            <person name="Govers F."/>
            <person name="Grunwald N.J."/>
            <person name="Huang W."/>
            <person name="Ivors K.L."/>
            <person name="Jones R.W."/>
            <person name="Kamoun S."/>
            <person name="Krampis K."/>
            <person name="Lamour K.H."/>
            <person name="Lee M.K."/>
            <person name="McDonald W.H."/>
            <person name="Medina M."/>
            <person name="Meijer H.J."/>
            <person name="Nordberg E.K."/>
            <person name="Maclean D.J."/>
            <person name="Ospina-Giraldo M.D."/>
            <person name="Morris P.F."/>
            <person name="Phuntumart V."/>
            <person name="Putnam N.H."/>
            <person name="Rash S."/>
            <person name="Rose J.K."/>
            <person name="Sakihama Y."/>
            <person name="Salamov A.A."/>
            <person name="Savidor A."/>
            <person name="Scheuring C.F."/>
            <person name="Smith B.M."/>
            <person name="Sobral B.W."/>
            <person name="Terry A."/>
            <person name="Torto-Alalibo T.A."/>
            <person name="Win J."/>
            <person name="Xu Z."/>
            <person name="Zhang H."/>
            <person name="Grigoriev I.V."/>
            <person name="Rokhsar D.S."/>
            <person name="Boore J.L."/>
        </authorList>
    </citation>
    <scope>NUCLEOTIDE SEQUENCE [LARGE SCALE GENOMIC DNA]</scope>
    <source>
        <strain evidence="14 15">P6497</strain>
    </source>
</reference>
<dbReference type="GO" id="GO:0016887">
    <property type="term" value="F:ATP hydrolysis activity"/>
    <property type="evidence" value="ECO:0007669"/>
    <property type="project" value="InterPro"/>
</dbReference>
<dbReference type="RefSeq" id="XP_009537411.1">
    <property type="nucleotide sequence ID" value="XM_009539116.1"/>
</dbReference>
<evidence type="ECO:0000256" key="5">
    <source>
        <dbReference type="ARBA" id="ARBA00022737"/>
    </source>
</evidence>
<feature type="domain" description="ABC transmembrane type-1" evidence="13">
    <location>
        <begin position="822"/>
        <end position="893"/>
    </location>
</feature>
<dbReference type="InterPro" id="IPR017871">
    <property type="entry name" value="ABC_transporter-like_CS"/>
</dbReference>
<dbReference type="CDD" id="cd18577">
    <property type="entry name" value="ABC_6TM_Pgp_ABCB1_D1_like"/>
    <property type="match status" value="1"/>
</dbReference>
<dbReference type="Pfam" id="PF00664">
    <property type="entry name" value="ABC_membrane"/>
    <property type="match status" value="3"/>
</dbReference>
<organism evidence="14 15">
    <name type="scientific">Phytophthora sojae (strain P6497)</name>
    <name type="common">Soybean stem and root rot agent</name>
    <name type="synonym">Phytophthora megasperma f. sp. glycines</name>
    <dbReference type="NCBI Taxonomy" id="1094619"/>
    <lineage>
        <taxon>Eukaryota</taxon>
        <taxon>Sar</taxon>
        <taxon>Stramenopiles</taxon>
        <taxon>Oomycota</taxon>
        <taxon>Peronosporomycetes</taxon>
        <taxon>Peronosporales</taxon>
        <taxon>Peronosporaceae</taxon>
        <taxon>Phytophthora</taxon>
    </lineage>
</organism>
<evidence type="ECO:0000256" key="6">
    <source>
        <dbReference type="ARBA" id="ARBA00022741"/>
    </source>
</evidence>
<keyword evidence="10" id="KW-0175">Coiled coil</keyword>
<accession>G5ACY5</accession>
<evidence type="ECO:0000256" key="4">
    <source>
        <dbReference type="ARBA" id="ARBA00022692"/>
    </source>
</evidence>
<name>G5ACY5_PHYSP</name>
<dbReference type="FunCoup" id="G5ACY5">
    <property type="interactions" value="4"/>
</dbReference>
<feature type="transmembrane region" description="Helical" evidence="11">
    <location>
        <begin position="842"/>
        <end position="863"/>
    </location>
</feature>
<dbReference type="PROSITE" id="PS50893">
    <property type="entry name" value="ABC_TRANSPORTER_2"/>
    <property type="match status" value="2"/>
</dbReference>
<keyword evidence="15" id="KW-1185">Reference proteome</keyword>
<feature type="domain" description="ABC transmembrane type-1" evidence="13">
    <location>
        <begin position="688"/>
        <end position="763"/>
    </location>
</feature>
<gene>
    <name evidence="14" type="ORF">PHYSODRAFT_340865</name>
</gene>
<evidence type="ECO:0000313" key="14">
    <source>
        <dbReference type="EMBL" id="EGZ06647.1"/>
    </source>
</evidence>
<proteinExistence type="inferred from homology"/>
<evidence type="ECO:0000256" key="3">
    <source>
        <dbReference type="ARBA" id="ARBA00022448"/>
    </source>
</evidence>
<dbReference type="PROSITE" id="PS50929">
    <property type="entry name" value="ABC_TM1F"/>
    <property type="match status" value="3"/>
</dbReference>
<dbReference type="Pfam" id="PF00005">
    <property type="entry name" value="ABC_tran"/>
    <property type="match status" value="2"/>
</dbReference>
<dbReference type="CDD" id="cd03249">
    <property type="entry name" value="ABC_MTABC3_MDL1_MDL2"/>
    <property type="match status" value="1"/>
</dbReference>
<feature type="transmembrane region" description="Helical" evidence="11">
    <location>
        <begin position="75"/>
        <end position="102"/>
    </location>
</feature>
<sequence>MPDQLPYARLVTPRVSSSSASKGVPSVDGATLAVDVFRLSAATSHQGKDPEFQAAEVASFSFLELYRFATLSDRVLLVLGVIMAAINRALFPCIALVFGEAIAAFAQTDGGVDREALNKASLHYFLIAIGLFVTDYLAYLLFSLSAERQMKALRAHAHQHMLYMDISWYDLHDPLQLSSRITGDTVRIKDGMGQKHGDFVKYVCQFFAGYIIGFARGWDITLVMMCVMPLMTWSMAYVLRSWHTRAAYAQRIYAEAGAVAEETLSSIRTVSSLTAEHRAIQKYNERTLEVENGNITQVRVFAFVLGIFRGCSWLIYAAGLWYGGFQVYKGNASPQQVFQSLMAVVMGSRSLAFISPNLTVVMDAKGAAVALYELLDTRSQIDASREDQGVVPEVCLGKIEAVNVDFAYPTRMDAPILRNYSVTIEPGQTVAFVGASGGGKSTIISLLERFYDPTSSSILLDGRDLRTLNLKWLRSQIGLVSQEPVLFAATIAENITAGRTDYTREDVITAANLANAHEFIMSLPETYDTLIGEKGATSALDAESERIVQEALNDLITKTNMTTLAIAHRLSTIRHADKIVVLADGHVVEEGSHDDLVEIEHGVYHNLYTIQEAKAQEEVEAAALALAEAQSEQASCDLKLETSEEENPRRFTVRIANEISTPERKYFILDMLVAIITVDYANYQAHDDRSYLSSLPHEVTVYGSLYLAGAFVFFAGTAIQSYGFRYVAKKLTSRLRDMHFSSLCRQNIAFFDETEHATGALTADLATSALRVALITGEAQGRRFSRRWLLTLVMLAIIPVLVLGNVFRSENMHGKGILADDMADFSHLLAVPRRAGERDAQVNGLAVGFSSFIVFATYAFTFWYGGKLVNDDKITFRQLMRSLMAIIMSSQSVWASLAYVADSTALTGKIKFKDVLFRYPTRPKVAVLKNYNLVIEPGQTVAFCGPSGGGKSTCGALLERFYDPIQGQVMLDGVDIKQLNVRWLRRQIGLVGQEPTLFIGTIAENIAYGQDTMPDMEEIEAVAKMSNAHEFIMQFPDGFNTQVGMKGEQLSGGQKQRIAIARAMLKNPQILLLDEDTSGLDSESEKIVQEALDKVVALHRRTTIVIAHRLSTIRTADKICVVSGGKVAEQGTHQELVSRRGIYAKLVESAAN</sequence>
<feature type="domain" description="ABC transporter" evidence="12">
    <location>
        <begin position="910"/>
        <end position="1149"/>
    </location>
</feature>
<dbReference type="FunFam" id="3.40.50.300:FF:000251">
    <property type="entry name" value="ABC transporter B family member 19"/>
    <property type="match status" value="1"/>
</dbReference>
<keyword evidence="3" id="KW-0813">Transport</keyword>
<dbReference type="KEGG" id="psoj:PHYSODRAFT_340865"/>
<dbReference type="GO" id="GO:0090374">
    <property type="term" value="P:oligopeptide export from mitochondrion"/>
    <property type="evidence" value="ECO:0007669"/>
    <property type="project" value="TreeGrafter"/>
</dbReference>
<feature type="transmembrane region" description="Helical" evidence="11">
    <location>
        <begin position="300"/>
        <end position="325"/>
    </location>
</feature>
<evidence type="ECO:0000256" key="11">
    <source>
        <dbReference type="SAM" id="Phobius"/>
    </source>
</evidence>
<dbReference type="InterPro" id="IPR036640">
    <property type="entry name" value="ABC1_TM_sf"/>
</dbReference>
<keyword evidence="9 11" id="KW-0472">Membrane</keyword>
<evidence type="ECO:0000259" key="13">
    <source>
        <dbReference type="PROSITE" id="PS50929"/>
    </source>
</evidence>
<dbReference type="InterPro" id="IPR011527">
    <property type="entry name" value="ABC1_TM_dom"/>
</dbReference>
<dbReference type="SMR" id="G5ACY5"/>
<dbReference type="SUPFAM" id="SSF90123">
    <property type="entry name" value="ABC transporter transmembrane region"/>
    <property type="match status" value="2"/>
</dbReference>
<feature type="transmembrane region" description="Helical" evidence="11">
    <location>
        <begin position="199"/>
        <end position="215"/>
    </location>
</feature>
<evidence type="ECO:0000256" key="10">
    <source>
        <dbReference type="SAM" id="Coils"/>
    </source>
</evidence>
<evidence type="ECO:0000256" key="9">
    <source>
        <dbReference type="ARBA" id="ARBA00023136"/>
    </source>
</evidence>
<dbReference type="PANTHER" id="PTHR43394">
    <property type="entry name" value="ATP-DEPENDENT PERMEASE MDL1, MITOCHONDRIAL"/>
    <property type="match status" value="1"/>
</dbReference>
<evidence type="ECO:0000256" key="2">
    <source>
        <dbReference type="ARBA" id="ARBA00007577"/>
    </source>
</evidence>
<dbReference type="AlphaFoldDB" id="G5ACY5"/>
<dbReference type="PROSITE" id="PS00211">
    <property type="entry name" value="ABC_TRANSPORTER_1"/>
    <property type="match status" value="1"/>
</dbReference>
<feature type="transmembrane region" description="Helical" evidence="11">
    <location>
        <begin position="221"/>
        <end position="239"/>
    </location>
</feature>
<feature type="coiled-coil region" evidence="10">
    <location>
        <begin position="612"/>
        <end position="646"/>
    </location>
</feature>
<dbReference type="PANTHER" id="PTHR43394:SF11">
    <property type="entry name" value="ATP-BINDING CASSETTE TRANSPORTER"/>
    <property type="match status" value="1"/>
</dbReference>
<keyword evidence="7" id="KW-0067">ATP-binding</keyword>
<keyword evidence="4 11" id="KW-0812">Transmembrane</keyword>
<feature type="transmembrane region" description="Helical" evidence="11">
    <location>
        <begin position="122"/>
        <end position="142"/>
    </location>
</feature>
<evidence type="ECO:0000313" key="15">
    <source>
        <dbReference type="Proteomes" id="UP000002640"/>
    </source>
</evidence>
<dbReference type="InterPro" id="IPR003439">
    <property type="entry name" value="ABC_transporter-like_ATP-bd"/>
</dbReference>
<dbReference type="Gene3D" id="1.20.1560.10">
    <property type="entry name" value="ABC transporter type 1, transmembrane domain"/>
    <property type="match status" value="3"/>
</dbReference>
<dbReference type="InterPro" id="IPR039421">
    <property type="entry name" value="Type_1_exporter"/>
</dbReference>
<keyword evidence="6" id="KW-0547">Nucleotide-binding</keyword>
<evidence type="ECO:0000256" key="8">
    <source>
        <dbReference type="ARBA" id="ARBA00022989"/>
    </source>
</evidence>
<feature type="transmembrane region" description="Helical" evidence="11">
    <location>
        <begin position="788"/>
        <end position="807"/>
    </location>
</feature>
<dbReference type="SMART" id="SM00382">
    <property type="entry name" value="AAA"/>
    <property type="match status" value="2"/>
</dbReference>
<dbReference type="GeneID" id="20647986"/>
<evidence type="ECO:0000256" key="1">
    <source>
        <dbReference type="ARBA" id="ARBA00004141"/>
    </source>
</evidence>
<keyword evidence="8 11" id="KW-1133">Transmembrane helix</keyword>
<keyword evidence="5" id="KW-0677">Repeat</keyword>
<evidence type="ECO:0000256" key="7">
    <source>
        <dbReference type="ARBA" id="ARBA00022840"/>
    </source>
</evidence>
<dbReference type="SUPFAM" id="SSF52540">
    <property type="entry name" value="P-loop containing nucleoside triphosphate hydrolases"/>
    <property type="match status" value="2"/>
</dbReference>
<comment type="subcellular location">
    <subcellularLocation>
        <location evidence="1">Membrane</location>
        <topology evidence="1">Multi-pass membrane protein</topology>
    </subcellularLocation>
</comment>
<dbReference type="InterPro" id="IPR003593">
    <property type="entry name" value="AAA+_ATPase"/>
</dbReference>
<protein>
    <recommendedName>
        <fullName evidence="16">Multidrug resistance protein ABC superfamily</fullName>
    </recommendedName>
</protein>
<comment type="similarity">
    <text evidence="2">Belongs to the ABC transporter superfamily. ABCB family. Multidrug resistance exporter (TC 3.A.1.201) subfamily.</text>
</comment>